<dbReference type="Pfam" id="PF06054">
    <property type="entry name" value="CoiA_nuc"/>
    <property type="match status" value="1"/>
</dbReference>
<sequence>MLQAINQQQGILQTLALLAPSEIAFHRIQSNFYCPNCKEPVLIKAGEKVIPHFAHHAKSQCPLKQGGEGEYHERGKFKLYQWLLQQKITAYLEVFIDEIQQRADILIELKGRLIAIEFQCATISNSEFKNRSHGYRSINITPIWILGGNRMKRRGARALSMSSFELLFLHQFHNNYPLTMFFYCPNSNQFSIFQNVMTTGKKKTYGNLYFTKLHQISFYQLFKKNKADSKQLLIDWKSDKVNFRTRTSPHVTKIEKYWRQWLYINHTHPSLLPSIVHLPVPSQFLMNTPPAIWQSKLCIEILSSYIYFDLKICYSLLKNDIKPQTFYPLVHGDNDPIAEYLTLLCQLKVIKVVDTTTTFRVIERPIFHRSVDSAINEDEQVINLLIDYVVPSNYTHD</sequence>
<dbReference type="InterPro" id="IPR057253">
    <property type="entry name" value="CoiA-like_N"/>
</dbReference>
<accession>A0A6A8DQ80</accession>
<feature type="domain" description="Competence protein CoiA C-terminal" evidence="3">
    <location>
        <begin position="236"/>
        <end position="362"/>
    </location>
</feature>
<dbReference type="InterPro" id="IPR021176">
    <property type="entry name" value="Competence-induced_CoiA"/>
</dbReference>
<organism evidence="4 5">
    <name type="scientific">Aquibacillus halophilus</name>
    <dbReference type="NCBI Taxonomy" id="930132"/>
    <lineage>
        <taxon>Bacteria</taxon>
        <taxon>Bacillati</taxon>
        <taxon>Bacillota</taxon>
        <taxon>Bacilli</taxon>
        <taxon>Bacillales</taxon>
        <taxon>Bacillaceae</taxon>
        <taxon>Aquibacillus</taxon>
    </lineage>
</organism>
<dbReference type="Pfam" id="PF25166">
    <property type="entry name" value="CoiA_C"/>
    <property type="match status" value="1"/>
</dbReference>
<evidence type="ECO:0000259" key="2">
    <source>
        <dbReference type="Pfam" id="PF25164"/>
    </source>
</evidence>
<dbReference type="EMBL" id="WJNG01000009">
    <property type="protein sequence ID" value="MRH43392.1"/>
    <property type="molecule type" value="Genomic_DNA"/>
</dbReference>
<comment type="caution">
    <text evidence="4">The sequence shown here is derived from an EMBL/GenBank/DDBJ whole genome shotgun (WGS) entry which is preliminary data.</text>
</comment>
<dbReference type="RefSeq" id="WP_153737025.1">
    <property type="nucleotide sequence ID" value="NZ_WJNG01000009.1"/>
</dbReference>
<protein>
    <recommendedName>
        <fullName evidence="6">Competence protein CoiA</fullName>
    </recommendedName>
</protein>
<evidence type="ECO:0000259" key="3">
    <source>
        <dbReference type="Pfam" id="PF25166"/>
    </source>
</evidence>
<dbReference type="PIRSF" id="PIRSF007487">
    <property type="entry name" value="Competence-induced_CoiA_bac"/>
    <property type="match status" value="1"/>
</dbReference>
<dbReference type="Pfam" id="PF25164">
    <property type="entry name" value="CoiA_N"/>
    <property type="match status" value="1"/>
</dbReference>
<reference evidence="4" key="1">
    <citation type="submission" date="2019-11" db="EMBL/GenBank/DDBJ databases">
        <authorList>
            <person name="Li J."/>
        </authorList>
    </citation>
    <scope>NUCLEOTIDE SEQUENCE</scope>
    <source>
        <strain evidence="4">B6B</strain>
    </source>
</reference>
<proteinExistence type="predicted"/>
<name>A0A6A8DQ80_9BACI</name>
<evidence type="ECO:0000313" key="5">
    <source>
        <dbReference type="Proteomes" id="UP000799092"/>
    </source>
</evidence>
<dbReference type="Proteomes" id="UP000799092">
    <property type="component" value="Unassembled WGS sequence"/>
</dbReference>
<evidence type="ECO:0000259" key="1">
    <source>
        <dbReference type="Pfam" id="PF06054"/>
    </source>
</evidence>
<dbReference type="OrthoDB" id="3784230at2"/>
<keyword evidence="5" id="KW-1185">Reference proteome</keyword>
<dbReference type="InterPro" id="IPR010330">
    <property type="entry name" value="CoiA_nuc"/>
</dbReference>
<feature type="domain" description="Competence protein CoiA nuclease-like" evidence="1">
    <location>
        <begin position="68"/>
        <end position="225"/>
    </location>
</feature>
<gene>
    <name evidence="4" type="ORF">GH741_11950</name>
</gene>
<evidence type="ECO:0008006" key="6">
    <source>
        <dbReference type="Google" id="ProtNLM"/>
    </source>
</evidence>
<dbReference type="InterPro" id="IPR057252">
    <property type="entry name" value="CoiA_C"/>
</dbReference>
<dbReference type="AlphaFoldDB" id="A0A6A8DQ80"/>
<feature type="domain" description="Competence protein CoiA-like N-terminal" evidence="2">
    <location>
        <begin position="22"/>
        <end position="63"/>
    </location>
</feature>
<evidence type="ECO:0000313" key="4">
    <source>
        <dbReference type="EMBL" id="MRH43392.1"/>
    </source>
</evidence>